<evidence type="ECO:0000313" key="6">
    <source>
        <dbReference type="Proteomes" id="UP000590740"/>
    </source>
</evidence>
<dbReference type="Gene3D" id="1.10.10.10">
    <property type="entry name" value="Winged helix-like DNA-binding domain superfamily/Winged helix DNA-binding domain"/>
    <property type="match status" value="1"/>
</dbReference>
<dbReference type="PROSITE" id="PS50043">
    <property type="entry name" value="HTH_LUXR_2"/>
    <property type="match status" value="1"/>
</dbReference>
<dbReference type="InterPro" id="IPR039420">
    <property type="entry name" value="WalR-like"/>
</dbReference>
<dbReference type="InterPro" id="IPR001789">
    <property type="entry name" value="Sig_transdc_resp-reg_receiver"/>
</dbReference>
<dbReference type="SUPFAM" id="SSF46894">
    <property type="entry name" value="C-terminal effector domain of the bipartite response regulators"/>
    <property type="match status" value="1"/>
</dbReference>
<dbReference type="Proteomes" id="UP000590740">
    <property type="component" value="Unassembled WGS sequence"/>
</dbReference>
<sequence>MFREIMIPLLEREFPGYTFITASSIKEATPLLEHHAFDLLITDISGLESPWLSMILQARDQSPGTKAIILTSEMSSFWVHRAIREGVLGIVTKTCPVSELVCAIHSVVEGGKHLSPEIAQKFMQHISYSQIGNPMNLLSPRELEIFVQIGHGRRLKSIAKELGLSPCTVAVHKHNIARKTGIITSANIARYCLEHGMLGLKPEQTLLRSPTAEPEAAAA</sequence>
<dbReference type="EMBL" id="JACHIG010000001">
    <property type="protein sequence ID" value="MBB5031436.1"/>
    <property type="molecule type" value="Genomic_DNA"/>
</dbReference>
<feature type="domain" description="HTH luxR-type" evidence="3">
    <location>
        <begin position="131"/>
        <end position="196"/>
    </location>
</feature>
<dbReference type="GO" id="GO:0003677">
    <property type="term" value="F:DNA binding"/>
    <property type="evidence" value="ECO:0007669"/>
    <property type="project" value="UniProtKB-KW"/>
</dbReference>
<feature type="modified residue" description="4-aspartylphosphate" evidence="2">
    <location>
        <position position="43"/>
    </location>
</feature>
<proteinExistence type="predicted"/>
<dbReference type="InterPro" id="IPR036388">
    <property type="entry name" value="WH-like_DNA-bd_sf"/>
</dbReference>
<dbReference type="GO" id="GO:0000160">
    <property type="term" value="P:phosphorelay signal transduction system"/>
    <property type="evidence" value="ECO:0007669"/>
    <property type="project" value="InterPro"/>
</dbReference>
<dbReference type="Pfam" id="PF00196">
    <property type="entry name" value="GerE"/>
    <property type="match status" value="1"/>
</dbReference>
<comment type="caution">
    <text evidence="5">The sequence shown here is derived from an EMBL/GenBank/DDBJ whole genome shotgun (WGS) entry which is preliminary data.</text>
</comment>
<dbReference type="SUPFAM" id="SSF52172">
    <property type="entry name" value="CheY-like"/>
    <property type="match status" value="1"/>
</dbReference>
<dbReference type="AlphaFoldDB" id="A0A7W7Y8A4"/>
<name>A0A7W7Y8A4_9BACT</name>
<keyword evidence="1 5" id="KW-0238">DNA-binding</keyword>
<dbReference type="Gene3D" id="3.40.50.2300">
    <property type="match status" value="1"/>
</dbReference>
<dbReference type="PROSITE" id="PS50110">
    <property type="entry name" value="RESPONSE_REGULATORY"/>
    <property type="match status" value="1"/>
</dbReference>
<dbReference type="InterPro" id="IPR011006">
    <property type="entry name" value="CheY-like_superfamily"/>
</dbReference>
<keyword evidence="6" id="KW-1185">Reference proteome</keyword>
<dbReference type="PANTHER" id="PTHR43214">
    <property type="entry name" value="TWO-COMPONENT RESPONSE REGULATOR"/>
    <property type="match status" value="1"/>
</dbReference>
<evidence type="ECO:0000256" key="2">
    <source>
        <dbReference type="PROSITE-ProRule" id="PRU00169"/>
    </source>
</evidence>
<dbReference type="SMART" id="SM00421">
    <property type="entry name" value="HTH_LUXR"/>
    <property type="match status" value="1"/>
</dbReference>
<dbReference type="InterPro" id="IPR000792">
    <property type="entry name" value="Tscrpt_reg_LuxR_C"/>
</dbReference>
<organism evidence="5 6">
    <name type="scientific">Prosthecobacter vanneervenii</name>
    <dbReference type="NCBI Taxonomy" id="48466"/>
    <lineage>
        <taxon>Bacteria</taxon>
        <taxon>Pseudomonadati</taxon>
        <taxon>Verrucomicrobiota</taxon>
        <taxon>Verrucomicrobiia</taxon>
        <taxon>Verrucomicrobiales</taxon>
        <taxon>Verrucomicrobiaceae</taxon>
        <taxon>Prosthecobacter</taxon>
    </lineage>
</organism>
<accession>A0A7W7Y8A4</accession>
<evidence type="ECO:0000313" key="5">
    <source>
        <dbReference type="EMBL" id="MBB5031436.1"/>
    </source>
</evidence>
<dbReference type="Pfam" id="PF00072">
    <property type="entry name" value="Response_reg"/>
    <property type="match status" value="1"/>
</dbReference>
<reference evidence="5 6" key="1">
    <citation type="submission" date="2020-08" db="EMBL/GenBank/DDBJ databases">
        <title>Genomic Encyclopedia of Type Strains, Phase IV (KMG-IV): sequencing the most valuable type-strain genomes for metagenomic binning, comparative biology and taxonomic classification.</title>
        <authorList>
            <person name="Goeker M."/>
        </authorList>
    </citation>
    <scope>NUCLEOTIDE SEQUENCE [LARGE SCALE GENOMIC DNA]</scope>
    <source>
        <strain evidence="5 6">DSM 12252</strain>
    </source>
</reference>
<evidence type="ECO:0000256" key="1">
    <source>
        <dbReference type="ARBA" id="ARBA00023125"/>
    </source>
</evidence>
<dbReference type="PRINTS" id="PR00038">
    <property type="entry name" value="HTHLUXR"/>
</dbReference>
<dbReference type="GO" id="GO:0006355">
    <property type="term" value="P:regulation of DNA-templated transcription"/>
    <property type="evidence" value="ECO:0007669"/>
    <property type="project" value="InterPro"/>
</dbReference>
<dbReference type="CDD" id="cd06170">
    <property type="entry name" value="LuxR_C_like"/>
    <property type="match status" value="1"/>
</dbReference>
<feature type="domain" description="Response regulatory" evidence="4">
    <location>
        <begin position="1"/>
        <end position="108"/>
    </location>
</feature>
<keyword evidence="2" id="KW-0597">Phosphoprotein</keyword>
<dbReference type="InterPro" id="IPR016032">
    <property type="entry name" value="Sig_transdc_resp-reg_C-effctor"/>
</dbReference>
<dbReference type="PANTHER" id="PTHR43214:SF43">
    <property type="entry name" value="TWO-COMPONENT RESPONSE REGULATOR"/>
    <property type="match status" value="1"/>
</dbReference>
<evidence type="ECO:0000259" key="3">
    <source>
        <dbReference type="PROSITE" id="PS50043"/>
    </source>
</evidence>
<evidence type="ECO:0000259" key="4">
    <source>
        <dbReference type="PROSITE" id="PS50110"/>
    </source>
</evidence>
<gene>
    <name evidence="5" type="ORF">HNQ65_000990</name>
</gene>
<protein>
    <submittedName>
        <fullName evidence="5">DNA-binding NarL/FixJ family response regulator</fullName>
    </submittedName>
</protein>